<dbReference type="Gene3D" id="3.30.70.1440">
    <property type="entry name" value="Multidrug efflux transporter AcrB pore domain"/>
    <property type="match status" value="1"/>
</dbReference>
<evidence type="ECO:0000256" key="6">
    <source>
        <dbReference type="ARBA" id="ARBA00022692"/>
    </source>
</evidence>
<feature type="transmembrane region" description="Helical" evidence="9">
    <location>
        <begin position="470"/>
        <end position="497"/>
    </location>
</feature>
<dbReference type="PANTHER" id="PTHR32063:SF13">
    <property type="entry name" value="MULTIDRUG EFFLUX PUMP SUBUNIT ACRB-RELATED"/>
    <property type="match status" value="1"/>
</dbReference>
<evidence type="ECO:0000256" key="1">
    <source>
        <dbReference type="ARBA" id="ARBA00004429"/>
    </source>
</evidence>
<keyword evidence="8 9" id="KW-0472">Membrane</keyword>
<evidence type="ECO:0000256" key="10">
    <source>
        <dbReference type="SAM" id="MobiDB-lite"/>
    </source>
</evidence>
<keyword evidence="7 9" id="KW-1133">Transmembrane helix</keyword>
<dbReference type="SUPFAM" id="SSF82693">
    <property type="entry name" value="Multidrug efflux transporter AcrB pore domain, PN1, PN2, PC1 and PC2 subdomains"/>
    <property type="match status" value="3"/>
</dbReference>
<comment type="caution">
    <text evidence="11">The sequence shown here is derived from an EMBL/GenBank/DDBJ whole genome shotgun (WGS) entry which is preliminary data.</text>
</comment>
<comment type="similarity">
    <text evidence="2 9">Belongs to the resistance-nodulation-cell division (RND) (TC 2.A.6) family.</text>
</comment>
<gene>
    <name evidence="11" type="ORF">CP98_00721</name>
</gene>
<evidence type="ECO:0000256" key="3">
    <source>
        <dbReference type="ARBA" id="ARBA00022448"/>
    </source>
</evidence>
<dbReference type="Gene3D" id="3.30.70.1320">
    <property type="entry name" value="Multidrug efflux transporter AcrB pore domain like"/>
    <property type="match status" value="1"/>
</dbReference>
<dbReference type="AlphaFoldDB" id="A0A084ETH7"/>
<dbReference type="Gene3D" id="3.30.70.1430">
    <property type="entry name" value="Multidrug efflux transporter AcrB pore domain"/>
    <property type="match status" value="2"/>
</dbReference>
<dbReference type="NCBIfam" id="NF000282">
    <property type="entry name" value="RND_permease_1"/>
    <property type="match status" value="1"/>
</dbReference>
<feature type="region of interest" description="Disordered" evidence="10">
    <location>
        <begin position="1040"/>
        <end position="1059"/>
    </location>
</feature>
<feature type="transmembrane region" description="Helical" evidence="9">
    <location>
        <begin position="340"/>
        <end position="359"/>
    </location>
</feature>
<feature type="transmembrane region" description="Helical" evidence="9">
    <location>
        <begin position="547"/>
        <end position="564"/>
    </location>
</feature>
<dbReference type="FunFam" id="3.30.70.1430:FF:000002">
    <property type="entry name" value="Efflux pump membrane transporter"/>
    <property type="match status" value="1"/>
</dbReference>
<comment type="caution">
    <text evidence="9">Lacks conserved residue(s) required for the propagation of feature annotation.</text>
</comment>
<protein>
    <recommendedName>
        <fullName evidence="9">Efflux pump membrane transporter</fullName>
    </recommendedName>
</protein>
<feature type="transmembrane region" description="Helical" evidence="9">
    <location>
        <begin position="366"/>
        <end position="390"/>
    </location>
</feature>
<evidence type="ECO:0000256" key="9">
    <source>
        <dbReference type="RuleBase" id="RU364070"/>
    </source>
</evidence>
<feature type="transmembrane region" description="Helical" evidence="9">
    <location>
        <begin position="438"/>
        <end position="458"/>
    </location>
</feature>
<dbReference type="SUPFAM" id="SSF82866">
    <property type="entry name" value="Multidrug efflux transporter AcrB transmembrane domain"/>
    <property type="match status" value="2"/>
</dbReference>
<dbReference type="Pfam" id="PF00873">
    <property type="entry name" value="ACR_tran"/>
    <property type="match status" value="1"/>
</dbReference>
<evidence type="ECO:0000256" key="5">
    <source>
        <dbReference type="ARBA" id="ARBA00022519"/>
    </source>
</evidence>
<dbReference type="PATRIC" id="fig|13690.10.peg.749"/>
<accession>A0A084ETH7</accession>
<dbReference type="GO" id="GO:0005886">
    <property type="term" value="C:plasma membrane"/>
    <property type="evidence" value="ECO:0007669"/>
    <property type="project" value="UniProtKB-SubCell"/>
</dbReference>
<feature type="transmembrane region" description="Helical" evidence="9">
    <location>
        <begin position="973"/>
        <end position="994"/>
    </location>
</feature>
<dbReference type="NCBIfam" id="TIGR00915">
    <property type="entry name" value="2A0602"/>
    <property type="match status" value="1"/>
</dbReference>
<dbReference type="GO" id="GO:0015562">
    <property type="term" value="F:efflux transmembrane transporter activity"/>
    <property type="evidence" value="ECO:0007669"/>
    <property type="project" value="InterPro"/>
</dbReference>
<dbReference type="eggNOG" id="COG0841">
    <property type="taxonomic scope" value="Bacteria"/>
</dbReference>
<dbReference type="STRING" id="13690.AX777_04430"/>
<feature type="transmembrane region" description="Helical" evidence="9">
    <location>
        <begin position="12"/>
        <end position="30"/>
    </location>
</feature>
<dbReference type="GO" id="GO:0009636">
    <property type="term" value="P:response to toxic substance"/>
    <property type="evidence" value="ECO:0007669"/>
    <property type="project" value="UniProtKB-ARBA"/>
</dbReference>
<dbReference type="Gene3D" id="3.30.2090.10">
    <property type="entry name" value="Multidrug efflux transporter AcrB TolC docking domain, DN and DC subdomains"/>
    <property type="match status" value="2"/>
</dbReference>
<feature type="transmembrane region" description="Helical" evidence="9">
    <location>
        <begin position="1006"/>
        <end position="1032"/>
    </location>
</feature>
<dbReference type="InterPro" id="IPR004764">
    <property type="entry name" value="MdtF-like"/>
</dbReference>
<feature type="transmembrane region" description="Helical" evidence="9">
    <location>
        <begin position="903"/>
        <end position="923"/>
    </location>
</feature>
<proteinExistence type="inferred from homology"/>
<keyword evidence="6 9" id="KW-0812">Transmembrane</keyword>
<keyword evidence="5 9" id="KW-0997">Cell inner membrane</keyword>
<feature type="transmembrane region" description="Helical" evidence="9">
    <location>
        <begin position="879"/>
        <end position="896"/>
    </location>
</feature>
<reference evidence="11 12" key="1">
    <citation type="submission" date="2014-03" db="EMBL/GenBank/DDBJ databases">
        <title>Genome sequence of Sphingobium yanoikuyae B1.</title>
        <authorList>
            <person name="Gan H.M."/>
            <person name="Gan H.Y."/>
            <person name="Savka M.A."/>
        </authorList>
    </citation>
    <scope>NUCLEOTIDE SEQUENCE [LARGE SCALE GENOMIC DNA]</scope>
    <source>
        <strain evidence="11 12">B1</strain>
    </source>
</reference>
<evidence type="ECO:0000256" key="2">
    <source>
        <dbReference type="ARBA" id="ARBA00010942"/>
    </source>
</evidence>
<dbReference type="SUPFAM" id="SSF82714">
    <property type="entry name" value="Multidrug efflux transporter AcrB TolC docking domain, DN and DC subdomains"/>
    <property type="match status" value="2"/>
</dbReference>
<dbReference type="RefSeq" id="WP_037516936.1">
    <property type="nucleotide sequence ID" value="NZ_JGVR01000002.1"/>
</dbReference>
<feature type="compositionally biased region" description="Basic and acidic residues" evidence="10">
    <location>
        <begin position="1040"/>
        <end position="1049"/>
    </location>
</feature>
<dbReference type="PRINTS" id="PR00702">
    <property type="entry name" value="ACRIFLAVINRP"/>
</dbReference>
<dbReference type="InterPro" id="IPR027463">
    <property type="entry name" value="AcrB_DN_DC_subdom"/>
</dbReference>
<sequence length="1059" mass="113595">MARYFIDRPIFAWVIAIVIMLAGLLAIRSLPVAQFPEIAPPAVTIQTTYPGANAQTLESTTTQIIEQQLKGIDNLRYFSSTSDGSGNLNITLTFEQGTDPDIAQVQVQNKLSQATPLLPQEVQQQGLRVGKSTSSFLLIMAAYSDDGIHDQEDAADFIASSLQDPLSRVTGVGDTQLFGSQYAMRIWLDPYKMANLGVTTGDVKSAITAQNAQVSAGQIGGSPSPKGQALNATVTAQSRLRTPEEFQNIRLRSNSDGSVVLMKDVAKVELGAETYGFGVKFNDHPASGFGIKLAPGANALDTVEAVKARVDQLSKNFPSWVKYDFPVDNSTFVKLSVEQVVHTLFEAVLLVFVVMFLFLQNWRATLIPTIAVPVVLLGALAILSAAGFTINTLTLFGMVLAIGLLVDDAIVVVENVERLIQDEGLSPKEAAKKSMDEISGALIGIGLVLSAVFLPMAFFGGSTGVIFRQFSITIVSSMILSVLVALILTPALCATILKPASHGHSWNGPIGSILGRFFDWFNRTFDKGVVRYGKGVEKVERSWVRTMLVYGLVVVGMAFIFLRLPSGFLPDEDQGIIINQVSLPAGTTLEETERALARMRDHYLVDEKKNVSAVFTVAGFGFVGQGQNVGIVFARMKDWHERSGADNRVPAIALRANMAFQKISSGMAFAFVPPAVQELGNASGFDFQLLDQANLGHEKLLEARNQLLGMAMGDKRLAQVRPNGLEDTPQLKLNVDQAAAGALGIAQSDVNDTISTNLGGSYVNDFIDRDRVKRVYVQADAPFRTSADAINAYHVRGSTGVMAPLSAFSTTEWVQGPARLERYNGVPSMNIQGAPAPGVSSGTAMQAMEEFAAKLPAGIGYAWNGISYEEQTSGGQAPYVYALSMLIVFLCLAALYESWSVPIAVMLVVPLGVLGAVIAATLAGLNNDIYLQVGLITTIGVSAKNAILIVEFAEEKMREGLPPAKAALEAGKLRLRPILMTSFAFIFGVLPLAVSKGAGAGGQNAIGWAVVGGMLSATVLAIFFVPVFFTVVKRLFREHHEGEEQRNADGETPNAPQEA</sequence>
<dbReference type="FunFam" id="3.30.2090.10:FF:000001">
    <property type="entry name" value="Efflux pump membrane transporter"/>
    <property type="match status" value="1"/>
</dbReference>
<name>A0A084ETH7_SPHYA</name>
<dbReference type="FunFam" id="1.20.1640.10:FF:000001">
    <property type="entry name" value="Efflux pump membrane transporter"/>
    <property type="match status" value="1"/>
</dbReference>
<evidence type="ECO:0000256" key="8">
    <source>
        <dbReference type="ARBA" id="ARBA00023136"/>
    </source>
</evidence>
<keyword evidence="3 9" id="KW-0813">Transport</keyword>
<evidence type="ECO:0000256" key="7">
    <source>
        <dbReference type="ARBA" id="ARBA00022989"/>
    </source>
</evidence>
<evidence type="ECO:0000256" key="4">
    <source>
        <dbReference type="ARBA" id="ARBA00022475"/>
    </source>
</evidence>
<dbReference type="PANTHER" id="PTHR32063">
    <property type="match status" value="1"/>
</dbReference>
<dbReference type="FunFam" id="3.30.70.1430:FF:000001">
    <property type="entry name" value="Efflux pump membrane transporter"/>
    <property type="match status" value="1"/>
</dbReference>
<dbReference type="GO" id="GO:0042910">
    <property type="term" value="F:xenobiotic transmembrane transporter activity"/>
    <property type="evidence" value="ECO:0007669"/>
    <property type="project" value="TreeGrafter"/>
</dbReference>
<keyword evidence="4" id="KW-1003">Cell membrane</keyword>
<dbReference type="EMBL" id="JGVR01000002">
    <property type="protein sequence ID" value="KEZ21269.1"/>
    <property type="molecule type" value="Genomic_DNA"/>
</dbReference>
<organism evidence="11 12">
    <name type="scientific">Sphingobium yanoikuyae</name>
    <name type="common">Sphingomonas yanoikuyae</name>
    <dbReference type="NCBI Taxonomy" id="13690"/>
    <lineage>
        <taxon>Bacteria</taxon>
        <taxon>Pseudomonadati</taxon>
        <taxon>Pseudomonadota</taxon>
        <taxon>Alphaproteobacteria</taxon>
        <taxon>Sphingomonadales</taxon>
        <taxon>Sphingomonadaceae</taxon>
        <taxon>Sphingobium</taxon>
    </lineage>
</organism>
<dbReference type="InterPro" id="IPR001036">
    <property type="entry name" value="Acrflvin-R"/>
</dbReference>
<dbReference type="Proteomes" id="UP000028534">
    <property type="component" value="Unassembled WGS sequence"/>
</dbReference>
<evidence type="ECO:0000313" key="11">
    <source>
        <dbReference type="EMBL" id="KEZ21269.1"/>
    </source>
</evidence>
<dbReference type="Gene3D" id="1.20.1640.10">
    <property type="entry name" value="Multidrug efflux transporter AcrB transmembrane domain"/>
    <property type="match status" value="2"/>
</dbReference>
<evidence type="ECO:0000313" key="12">
    <source>
        <dbReference type="Proteomes" id="UP000028534"/>
    </source>
</evidence>
<comment type="subcellular location">
    <subcellularLocation>
        <location evidence="1 9">Cell inner membrane</location>
        <topology evidence="1 9">Multi-pass membrane protein</topology>
    </subcellularLocation>
</comment>